<organism evidence="2 3">
    <name type="scientific">Mesorhizobium plurifarium</name>
    <dbReference type="NCBI Taxonomy" id="69974"/>
    <lineage>
        <taxon>Bacteria</taxon>
        <taxon>Pseudomonadati</taxon>
        <taxon>Pseudomonadota</taxon>
        <taxon>Alphaproteobacteria</taxon>
        <taxon>Hyphomicrobiales</taxon>
        <taxon>Phyllobacteriaceae</taxon>
        <taxon>Mesorhizobium</taxon>
    </lineage>
</organism>
<gene>
    <name evidence="2" type="ORF">MPL3356_40373</name>
</gene>
<reference evidence="3" key="1">
    <citation type="submission" date="2014-08" db="EMBL/GenBank/DDBJ databases">
        <authorList>
            <person name="Moulin L."/>
        </authorList>
    </citation>
    <scope>NUCLEOTIDE SEQUENCE [LARGE SCALE GENOMIC DNA]</scope>
</reference>
<dbReference type="Proteomes" id="UP000045285">
    <property type="component" value="Unassembled WGS sequence"/>
</dbReference>
<feature type="compositionally biased region" description="Polar residues" evidence="1">
    <location>
        <begin position="58"/>
        <end position="73"/>
    </location>
</feature>
<dbReference type="EMBL" id="CCMZ01000034">
    <property type="protein sequence ID" value="CDX23426.1"/>
    <property type="molecule type" value="Genomic_DNA"/>
</dbReference>
<evidence type="ECO:0000313" key="3">
    <source>
        <dbReference type="Proteomes" id="UP000045285"/>
    </source>
</evidence>
<accession>A0A090E899</accession>
<feature type="region of interest" description="Disordered" evidence="1">
    <location>
        <begin position="41"/>
        <end position="73"/>
    </location>
</feature>
<sequence>MKCRAGGLKRQASIASSAGRRDPFFAAETILWRVIAEPKAGERKGEQGFRRTLCFGQASDQKTPPANVNPVQA</sequence>
<proteinExistence type="predicted"/>
<dbReference type="AlphaFoldDB" id="A0A090E899"/>
<name>A0A090E899_MESPL</name>
<evidence type="ECO:0000313" key="2">
    <source>
        <dbReference type="EMBL" id="CDX23426.1"/>
    </source>
</evidence>
<evidence type="ECO:0000256" key="1">
    <source>
        <dbReference type="SAM" id="MobiDB-lite"/>
    </source>
</evidence>
<keyword evidence="3" id="KW-1185">Reference proteome</keyword>
<protein>
    <submittedName>
        <fullName evidence="2">Uncharacterized protein</fullName>
    </submittedName>
</protein>